<dbReference type="Pfam" id="PF12309">
    <property type="entry name" value="KBP_C"/>
    <property type="match status" value="1"/>
</dbReference>
<protein>
    <recommendedName>
        <fullName evidence="3">KIF-binding protein</fullName>
    </recommendedName>
</protein>
<name>A0A6M2DEJ0_XENCH</name>
<evidence type="ECO:0000256" key="2">
    <source>
        <dbReference type="ARBA" id="ARBA00010305"/>
    </source>
</evidence>
<dbReference type="GO" id="GO:0005856">
    <property type="term" value="C:cytoskeleton"/>
    <property type="evidence" value="ECO:0007669"/>
    <property type="project" value="UniProtKB-SubCell"/>
</dbReference>
<accession>A0A6M2DEJ0</accession>
<organism evidence="6">
    <name type="scientific">Xenopsylla cheopis</name>
    <name type="common">Oriental rat flea</name>
    <name type="synonym">Pulex cheopis</name>
    <dbReference type="NCBI Taxonomy" id="163159"/>
    <lineage>
        <taxon>Eukaryota</taxon>
        <taxon>Metazoa</taxon>
        <taxon>Ecdysozoa</taxon>
        <taxon>Arthropoda</taxon>
        <taxon>Hexapoda</taxon>
        <taxon>Insecta</taxon>
        <taxon>Pterygota</taxon>
        <taxon>Neoptera</taxon>
        <taxon>Endopterygota</taxon>
        <taxon>Siphonaptera</taxon>
        <taxon>Pulicidae</taxon>
        <taxon>Xenopsyllinae</taxon>
        <taxon>Xenopsylla</taxon>
    </lineage>
</organism>
<comment type="similarity">
    <text evidence="2">Belongs to the KIF-binding protein family.</text>
</comment>
<dbReference type="GO" id="GO:0000226">
    <property type="term" value="P:microtubule cytoskeleton organization"/>
    <property type="evidence" value="ECO:0007669"/>
    <property type="project" value="TreeGrafter"/>
</dbReference>
<keyword evidence="4" id="KW-0963">Cytoplasm</keyword>
<dbReference type="PANTHER" id="PTHR46321:SF1">
    <property type="entry name" value="KIF-BINDING PROTEIN"/>
    <property type="match status" value="1"/>
</dbReference>
<evidence type="ECO:0000256" key="5">
    <source>
        <dbReference type="ARBA" id="ARBA00023212"/>
    </source>
</evidence>
<evidence type="ECO:0000256" key="4">
    <source>
        <dbReference type="ARBA" id="ARBA00022490"/>
    </source>
</evidence>
<sequence length="595" mass="69118">MLLTKEIYVDLKEKYDKVQKLILEDSKQDPPEEPYKSKYAAKTILEGMKVKLNELLDQSKDEETYKLTTMYSAVLLNMGLICVETEELSNGEKHLSACVNKLEGNHLKNDSILIVTKALNQLGILWSLRTKADKSKLYLERAEQFYIDYKDLGGTPINITNIFCSELKPSADAMLYLEKTYTLTLYYLAQVYGTSNEDLKSSLYCHVTLKRQLELKDYESIDWALNAATLSQYFTEKNGFKQARHHLAAASYILDQYQTTLETQEVDDETKAANLETFRHRSADIARCWAKYGLCLLANSWERLMNHADDPEDSPPCNLTSDLSKLILKDDSNISKELKNITFDNLDLSFYENQISCEFVLTFEDAKLVFLTTQNWLNKSKEYYTLDNLASEYAQIVMDVSQLFKYLALFEEDEDRQCKMHKRRIDQMEEVVKELNPQYYMQICQQFWHELALAYSTILDIKLEKLKTQDKPTPHALVKVNSLIDKSINHFTNLLESVKHPIKKEFPETFAENVEIFAVPSFFLMGRLYNKYITPDKAAQMENTKKSLEYYQFLVNYCERNPECAKRLSVELEVSKELVNLLPVKIQKLSGEILQ</sequence>
<evidence type="ECO:0000313" key="6">
    <source>
        <dbReference type="EMBL" id="NOV44622.1"/>
    </source>
</evidence>
<comment type="subcellular location">
    <subcellularLocation>
        <location evidence="1">Cytoplasm</location>
        <location evidence="1">Cytoskeleton</location>
    </subcellularLocation>
</comment>
<dbReference type="GO" id="GO:0021952">
    <property type="term" value="P:central nervous system projection neuron axonogenesis"/>
    <property type="evidence" value="ECO:0007669"/>
    <property type="project" value="TreeGrafter"/>
</dbReference>
<dbReference type="EMBL" id="GIIL01000896">
    <property type="protein sequence ID" value="NOV44622.1"/>
    <property type="molecule type" value="Transcribed_RNA"/>
</dbReference>
<proteinExistence type="inferred from homology"/>
<keyword evidence="5" id="KW-0206">Cytoskeleton</keyword>
<reference evidence="6" key="1">
    <citation type="submission" date="2020-03" db="EMBL/GenBank/DDBJ databases">
        <title>Transcriptomic Profiling of the Digestive Tract of the Rat Flea, Xenopsylla cheopis, Following Blood Feeding and Infection with Yersinia pestis.</title>
        <authorList>
            <person name="Bland D.M."/>
            <person name="Martens C.A."/>
            <person name="Virtaneva K."/>
            <person name="Kanakabandi K."/>
            <person name="Long D."/>
            <person name="Rosenke R."/>
            <person name="Saturday G.A."/>
            <person name="Hoyt F.H."/>
            <person name="Bruno D.P."/>
            <person name="Ribeiro J.M.C."/>
            <person name="Hinnebusch J."/>
        </authorList>
    </citation>
    <scope>NUCLEOTIDE SEQUENCE</scope>
</reference>
<dbReference type="PANTHER" id="PTHR46321">
    <property type="entry name" value="KIF1-BINDING PROTEIN"/>
    <property type="match status" value="1"/>
</dbReference>
<evidence type="ECO:0000256" key="3">
    <source>
        <dbReference type="ARBA" id="ARBA00016840"/>
    </source>
</evidence>
<dbReference type="GO" id="GO:1990535">
    <property type="term" value="P:neuron projection maintenance"/>
    <property type="evidence" value="ECO:0007669"/>
    <property type="project" value="TreeGrafter"/>
</dbReference>
<evidence type="ECO:0000256" key="1">
    <source>
        <dbReference type="ARBA" id="ARBA00004245"/>
    </source>
</evidence>
<dbReference type="InterPro" id="IPR022083">
    <property type="entry name" value="KBP"/>
</dbReference>
<dbReference type="AlphaFoldDB" id="A0A6M2DEJ0"/>